<keyword evidence="1" id="KW-0812">Transmembrane</keyword>
<name>A0A926EWE4_9FIRM</name>
<sequence length="156" mass="17859">MIKKLNWIDYIIISVILFIIFILGTKIYNINNSKSFIKGDFTKKDVVLKMENVRKYYIDALNIGDNVYLDETDNYFGKIKDIEANNAEITLVKNNGDIVSVKSPIKYDIILTIECNMVEQDNSYLAEGLTEVNINSFNTYKTIGAVFDGLTYRIGE</sequence>
<comment type="caution">
    <text evidence="2">The sequence shown here is derived from an EMBL/GenBank/DDBJ whole genome shotgun (WGS) entry which is preliminary data.</text>
</comment>
<protein>
    <submittedName>
        <fullName evidence="2">DUF4330 family protein</fullName>
    </submittedName>
</protein>
<accession>A0A926EWE4</accession>
<reference evidence="2 3" key="1">
    <citation type="submission" date="2020-08" db="EMBL/GenBank/DDBJ databases">
        <title>Genome public.</title>
        <authorList>
            <person name="Liu C."/>
            <person name="Sun Q."/>
        </authorList>
    </citation>
    <scope>NUCLEOTIDE SEQUENCE [LARGE SCALE GENOMIC DNA]</scope>
    <source>
        <strain evidence="2 3">NSJ-26</strain>
    </source>
</reference>
<gene>
    <name evidence="2" type="ORF">H8689_01040</name>
</gene>
<dbReference type="Pfam" id="PF14221">
    <property type="entry name" value="DUF4330"/>
    <property type="match status" value="1"/>
</dbReference>
<proteinExistence type="predicted"/>
<dbReference type="EMBL" id="JACRTK010000001">
    <property type="protein sequence ID" value="MBC8589730.1"/>
    <property type="molecule type" value="Genomic_DNA"/>
</dbReference>
<organism evidence="2 3">
    <name type="scientific">Wansuia hejianensis</name>
    <dbReference type="NCBI Taxonomy" id="2763667"/>
    <lineage>
        <taxon>Bacteria</taxon>
        <taxon>Bacillati</taxon>
        <taxon>Bacillota</taxon>
        <taxon>Clostridia</taxon>
        <taxon>Lachnospirales</taxon>
        <taxon>Lachnospiraceae</taxon>
        <taxon>Wansuia</taxon>
    </lineage>
</organism>
<evidence type="ECO:0000256" key="1">
    <source>
        <dbReference type="SAM" id="Phobius"/>
    </source>
</evidence>
<evidence type="ECO:0000313" key="3">
    <source>
        <dbReference type="Proteomes" id="UP000601522"/>
    </source>
</evidence>
<feature type="transmembrane region" description="Helical" evidence="1">
    <location>
        <begin position="7"/>
        <end position="28"/>
    </location>
</feature>
<dbReference type="InterPro" id="IPR025480">
    <property type="entry name" value="DUF4330"/>
</dbReference>
<dbReference type="RefSeq" id="WP_249322549.1">
    <property type="nucleotide sequence ID" value="NZ_JACRTK010000001.1"/>
</dbReference>
<keyword evidence="1" id="KW-0472">Membrane</keyword>
<dbReference type="AlphaFoldDB" id="A0A926EWE4"/>
<evidence type="ECO:0000313" key="2">
    <source>
        <dbReference type="EMBL" id="MBC8589730.1"/>
    </source>
</evidence>
<keyword evidence="3" id="KW-1185">Reference proteome</keyword>
<dbReference type="Proteomes" id="UP000601522">
    <property type="component" value="Unassembled WGS sequence"/>
</dbReference>
<keyword evidence="1" id="KW-1133">Transmembrane helix</keyword>